<dbReference type="InParanoid" id="A0A2J6T7Z9"/>
<evidence type="ECO:0000313" key="9">
    <source>
        <dbReference type="Proteomes" id="UP000235371"/>
    </source>
</evidence>
<keyword evidence="4 6" id="KW-1133">Transmembrane helix</keyword>
<organism evidence="8 9">
    <name type="scientific">Hyaloscypha bicolor E</name>
    <dbReference type="NCBI Taxonomy" id="1095630"/>
    <lineage>
        <taxon>Eukaryota</taxon>
        <taxon>Fungi</taxon>
        <taxon>Dikarya</taxon>
        <taxon>Ascomycota</taxon>
        <taxon>Pezizomycotina</taxon>
        <taxon>Leotiomycetes</taxon>
        <taxon>Helotiales</taxon>
        <taxon>Hyaloscyphaceae</taxon>
        <taxon>Hyaloscypha</taxon>
        <taxon>Hyaloscypha bicolor</taxon>
    </lineage>
</organism>
<protein>
    <recommendedName>
        <fullName evidence="7">DUF202 domain-containing protein</fullName>
    </recommendedName>
</protein>
<dbReference type="EMBL" id="KZ613817">
    <property type="protein sequence ID" value="PMD59136.1"/>
    <property type="molecule type" value="Genomic_DNA"/>
</dbReference>
<keyword evidence="2" id="KW-1003">Cell membrane</keyword>
<evidence type="ECO:0000256" key="2">
    <source>
        <dbReference type="ARBA" id="ARBA00022475"/>
    </source>
</evidence>
<dbReference type="InterPro" id="IPR003807">
    <property type="entry name" value="DUF202"/>
</dbReference>
<dbReference type="PANTHER" id="PTHR34187">
    <property type="entry name" value="FGR18P"/>
    <property type="match status" value="1"/>
</dbReference>
<evidence type="ECO:0000256" key="3">
    <source>
        <dbReference type="ARBA" id="ARBA00022692"/>
    </source>
</evidence>
<dbReference type="RefSeq" id="XP_024736040.1">
    <property type="nucleotide sequence ID" value="XM_024880439.1"/>
</dbReference>
<accession>A0A2J6T7Z9</accession>
<dbReference type="AlphaFoldDB" id="A0A2J6T7Z9"/>
<evidence type="ECO:0000259" key="7">
    <source>
        <dbReference type="Pfam" id="PF02656"/>
    </source>
</evidence>
<evidence type="ECO:0000256" key="5">
    <source>
        <dbReference type="ARBA" id="ARBA00023136"/>
    </source>
</evidence>
<dbReference type="Pfam" id="PF02656">
    <property type="entry name" value="DUF202"/>
    <property type="match status" value="1"/>
</dbReference>
<name>A0A2J6T7Z9_9HELO</name>
<evidence type="ECO:0000256" key="6">
    <source>
        <dbReference type="SAM" id="Phobius"/>
    </source>
</evidence>
<evidence type="ECO:0000256" key="1">
    <source>
        <dbReference type="ARBA" id="ARBA00004651"/>
    </source>
</evidence>
<dbReference type="GO" id="GO:0005886">
    <property type="term" value="C:plasma membrane"/>
    <property type="evidence" value="ECO:0007669"/>
    <property type="project" value="UniProtKB-SubCell"/>
</dbReference>
<dbReference type="GeneID" id="36588516"/>
<evidence type="ECO:0000313" key="8">
    <source>
        <dbReference type="EMBL" id="PMD59136.1"/>
    </source>
</evidence>
<keyword evidence="5 6" id="KW-0472">Membrane</keyword>
<keyword evidence="9" id="KW-1185">Reference proteome</keyword>
<evidence type="ECO:0000256" key="4">
    <source>
        <dbReference type="ARBA" id="ARBA00022989"/>
    </source>
</evidence>
<feature type="domain" description="DUF202" evidence="7">
    <location>
        <begin position="61"/>
        <end position="133"/>
    </location>
</feature>
<sequence>MALLPIPGTHRFWVSQQSPDQRHRYRFEQPLHSNQGRAIKMSRILKYLSTSPIANTGSVARDHLANERTFLSWTRTGLGFVALGVALAKLEALEALSPTLKHNHGDLKLPSAALVGSGTGCLSYGTIRYFRSLKLLQKGLFRPNVAGIGLVALTSGAVAGGGIYLVISQETKR</sequence>
<dbReference type="Proteomes" id="UP000235371">
    <property type="component" value="Unassembled WGS sequence"/>
</dbReference>
<dbReference type="PANTHER" id="PTHR34187:SF2">
    <property type="entry name" value="DUF202 DOMAIN-CONTAINING PROTEIN"/>
    <property type="match status" value="1"/>
</dbReference>
<reference evidence="8 9" key="1">
    <citation type="submission" date="2016-04" db="EMBL/GenBank/DDBJ databases">
        <title>A degradative enzymes factory behind the ericoid mycorrhizal symbiosis.</title>
        <authorList>
            <consortium name="DOE Joint Genome Institute"/>
            <person name="Martino E."/>
            <person name="Morin E."/>
            <person name="Grelet G."/>
            <person name="Kuo A."/>
            <person name="Kohler A."/>
            <person name="Daghino S."/>
            <person name="Barry K."/>
            <person name="Choi C."/>
            <person name="Cichocki N."/>
            <person name="Clum A."/>
            <person name="Copeland A."/>
            <person name="Hainaut M."/>
            <person name="Haridas S."/>
            <person name="Labutti K."/>
            <person name="Lindquist E."/>
            <person name="Lipzen A."/>
            <person name="Khouja H.-R."/>
            <person name="Murat C."/>
            <person name="Ohm R."/>
            <person name="Olson A."/>
            <person name="Spatafora J."/>
            <person name="Veneault-Fourrey C."/>
            <person name="Henrissat B."/>
            <person name="Grigoriev I."/>
            <person name="Martin F."/>
            <person name="Perotto S."/>
        </authorList>
    </citation>
    <scope>NUCLEOTIDE SEQUENCE [LARGE SCALE GENOMIC DNA]</scope>
    <source>
        <strain evidence="8 9">E</strain>
    </source>
</reference>
<keyword evidence="3 6" id="KW-0812">Transmembrane</keyword>
<proteinExistence type="predicted"/>
<dbReference type="InterPro" id="IPR052053">
    <property type="entry name" value="IM_YidH-like"/>
</dbReference>
<feature type="transmembrane region" description="Helical" evidence="6">
    <location>
        <begin position="147"/>
        <end position="167"/>
    </location>
</feature>
<gene>
    <name evidence="8" type="ORF">K444DRAFT_613927</name>
</gene>
<dbReference type="OrthoDB" id="199599at2759"/>
<comment type="subcellular location">
    <subcellularLocation>
        <location evidence="1">Cell membrane</location>
        <topology evidence="1">Multi-pass membrane protein</topology>
    </subcellularLocation>
</comment>